<dbReference type="GeneID" id="5490365"/>
<dbReference type="Proteomes" id="UP000001312">
    <property type="component" value="Unassembled WGS sequence"/>
</dbReference>
<dbReference type="EMBL" id="CH476625">
    <property type="protein sequence ID" value="EDO02117.1"/>
    <property type="molecule type" value="Genomic_DNA"/>
</dbReference>
<reference evidence="2" key="1">
    <citation type="journal article" date="2011" name="PLoS Genet.">
        <title>Genomic analysis of the necrotrophic fungal pathogens Sclerotinia sclerotiorum and Botrytis cinerea.</title>
        <authorList>
            <person name="Amselem J."/>
            <person name="Cuomo C.A."/>
            <person name="van Kan J.A."/>
            <person name="Viaud M."/>
            <person name="Benito E.P."/>
            <person name="Couloux A."/>
            <person name="Coutinho P.M."/>
            <person name="de Vries R.P."/>
            <person name="Dyer P.S."/>
            <person name="Fillinger S."/>
            <person name="Fournier E."/>
            <person name="Gout L."/>
            <person name="Hahn M."/>
            <person name="Kohn L."/>
            <person name="Lapalu N."/>
            <person name="Plummer K.M."/>
            <person name="Pradier J.M."/>
            <person name="Quevillon E."/>
            <person name="Sharon A."/>
            <person name="Simon A."/>
            <person name="ten Have A."/>
            <person name="Tudzynski B."/>
            <person name="Tudzynski P."/>
            <person name="Wincker P."/>
            <person name="Andrew M."/>
            <person name="Anthouard V."/>
            <person name="Beever R.E."/>
            <person name="Beffa R."/>
            <person name="Benoit I."/>
            <person name="Bouzid O."/>
            <person name="Brault B."/>
            <person name="Chen Z."/>
            <person name="Choquer M."/>
            <person name="Collemare J."/>
            <person name="Cotton P."/>
            <person name="Danchin E.G."/>
            <person name="Da Silva C."/>
            <person name="Gautier A."/>
            <person name="Giraud C."/>
            <person name="Giraud T."/>
            <person name="Gonzalez C."/>
            <person name="Grossetete S."/>
            <person name="Guldener U."/>
            <person name="Henrissat B."/>
            <person name="Howlett B.J."/>
            <person name="Kodira C."/>
            <person name="Kretschmer M."/>
            <person name="Lappartient A."/>
            <person name="Leroch M."/>
            <person name="Levis C."/>
            <person name="Mauceli E."/>
            <person name="Neuveglise C."/>
            <person name="Oeser B."/>
            <person name="Pearson M."/>
            <person name="Poulain J."/>
            <person name="Poussereau N."/>
            <person name="Quesneville H."/>
            <person name="Rascle C."/>
            <person name="Schumacher J."/>
            <person name="Segurens B."/>
            <person name="Sexton A."/>
            <person name="Silva E."/>
            <person name="Sirven C."/>
            <person name="Soanes D.M."/>
            <person name="Talbot N.J."/>
            <person name="Templeton M."/>
            <person name="Yandava C."/>
            <person name="Yarden O."/>
            <person name="Zeng Q."/>
            <person name="Rollins J.A."/>
            <person name="Lebrun M.H."/>
            <person name="Dickman M."/>
        </authorList>
    </citation>
    <scope>NUCLEOTIDE SEQUENCE [LARGE SCALE GENOMIC DNA]</scope>
    <source>
        <strain evidence="2">ATCC 18683 / 1980 / Ss-1</strain>
    </source>
</reference>
<organism evidence="1 2">
    <name type="scientific">Sclerotinia sclerotiorum (strain ATCC 18683 / 1980 / Ss-1)</name>
    <name type="common">White mold</name>
    <name type="synonym">Whetzelinia sclerotiorum</name>
    <dbReference type="NCBI Taxonomy" id="665079"/>
    <lineage>
        <taxon>Eukaryota</taxon>
        <taxon>Fungi</taxon>
        <taxon>Dikarya</taxon>
        <taxon>Ascomycota</taxon>
        <taxon>Pezizomycotina</taxon>
        <taxon>Leotiomycetes</taxon>
        <taxon>Helotiales</taxon>
        <taxon>Sclerotiniaceae</taxon>
        <taxon>Sclerotinia</taxon>
    </lineage>
</organism>
<gene>
    <name evidence="1" type="ORF">SS1G_04593</name>
</gene>
<keyword evidence="2" id="KW-1185">Reference proteome</keyword>
<sequence>MAYTSLQILKSIQYFKATNEVSKIFPRVLKISSCTNGLRT</sequence>
<proteinExistence type="predicted"/>
<evidence type="ECO:0000313" key="1">
    <source>
        <dbReference type="EMBL" id="EDO02117.1"/>
    </source>
</evidence>
<dbReference type="RefSeq" id="XP_001594785.1">
    <property type="nucleotide sequence ID" value="XM_001594735.1"/>
</dbReference>
<evidence type="ECO:0000313" key="2">
    <source>
        <dbReference type="Proteomes" id="UP000001312"/>
    </source>
</evidence>
<accession>A7EH01</accession>
<dbReference type="InParanoid" id="A7EH01"/>
<name>A7EH01_SCLS1</name>
<dbReference type="HOGENOM" id="CLU_3299657_0_0_1"/>
<protein>
    <submittedName>
        <fullName evidence="1">Uncharacterized protein</fullName>
    </submittedName>
</protein>
<dbReference type="KEGG" id="ssl:SS1G_04593"/>
<dbReference type="AlphaFoldDB" id="A7EH01"/>